<dbReference type="Pfam" id="PF21853">
    <property type="entry name" value="DUF6912"/>
    <property type="match status" value="1"/>
</dbReference>
<sequence>MRIFAPAAPSDEAPLRAGAARIDLEAGRLAWGVSAQTLAENPGADLEDLEYEAIQDAAYAAFQEEGASDRRIIILAGDVPDSAVEERSAEGGAFGLRLREGAQMLLASAHVSELVGADAAADDTDPALLWFDRSEGASALAFAEGEDAAGS</sequence>
<organism evidence="1 2">
    <name type="scientific">Brachybacterium equifaecis</name>
    <dbReference type="NCBI Taxonomy" id="2910770"/>
    <lineage>
        <taxon>Bacteria</taxon>
        <taxon>Bacillati</taxon>
        <taxon>Actinomycetota</taxon>
        <taxon>Actinomycetes</taxon>
        <taxon>Micrococcales</taxon>
        <taxon>Dermabacteraceae</taxon>
        <taxon>Brachybacterium</taxon>
    </lineage>
</organism>
<dbReference type="InterPro" id="IPR054206">
    <property type="entry name" value="DUF6912"/>
</dbReference>
<keyword evidence="2" id="KW-1185">Reference proteome</keyword>
<gene>
    <name evidence="1" type="ORF">Bequi_11165</name>
</gene>
<comment type="caution">
    <text evidence="1">The sequence shown here is derived from an EMBL/GenBank/DDBJ whole genome shotgun (WGS) entry which is preliminary data.</text>
</comment>
<evidence type="ECO:0000313" key="2">
    <source>
        <dbReference type="Proteomes" id="UP001203761"/>
    </source>
</evidence>
<proteinExistence type="predicted"/>
<dbReference type="RefSeq" id="WP_249738010.1">
    <property type="nucleotide sequence ID" value="NZ_JAKNCJ010000006.1"/>
</dbReference>
<evidence type="ECO:0000313" key="1">
    <source>
        <dbReference type="EMBL" id="MCL6423930.1"/>
    </source>
</evidence>
<reference evidence="1" key="1">
    <citation type="submission" date="2022-02" db="EMBL/GenBank/DDBJ databases">
        <authorList>
            <person name="Lee M."/>
            <person name="Kim S.-J."/>
            <person name="Jung M.-Y."/>
        </authorList>
    </citation>
    <scope>NUCLEOTIDE SEQUENCE</scope>
    <source>
        <strain evidence="1">JHP9</strain>
    </source>
</reference>
<accession>A0ABT0R1X3</accession>
<name>A0ABT0R1X3_9MICO</name>
<protein>
    <submittedName>
        <fullName evidence="1">Uncharacterized protein</fullName>
    </submittedName>
</protein>
<dbReference type="EMBL" id="JAKNCJ010000006">
    <property type="protein sequence ID" value="MCL6423930.1"/>
    <property type="molecule type" value="Genomic_DNA"/>
</dbReference>
<dbReference type="Proteomes" id="UP001203761">
    <property type="component" value="Unassembled WGS sequence"/>
</dbReference>